<dbReference type="GO" id="GO:0030532">
    <property type="term" value="C:small nuclear ribonucleoprotein complex"/>
    <property type="evidence" value="ECO:0007669"/>
    <property type="project" value="EnsemblFungi"/>
</dbReference>
<reference evidence="1 2" key="1">
    <citation type="submission" date="2015-10" db="EMBL/GenBank/DDBJ databases">
        <title>Draft genomes sequences of Candida glabrata isolates 1A, 1B, 2A, 2B, 3A and 3B.</title>
        <authorList>
            <person name="Haavelsrud O.E."/>
            <person name="Gaustad P."/>
        </authorList>
    </citation>
    <scope>NUCLEOTIDE SEQUENCE [LARGE SCALE GENOMIC DNA]</scope>
    <source>
        <strain evidence="1">910700640</strain>
    </source>
</reference>
<dbReference type="Pfam" id="PF04938">
    <property type="entry name" value="SIP1"/>
    <property type="match status" value="1"/>
</dbReference>
<sequence length="360" mass="41811">MAGRNRNSKDQNKEALSSAIDPVFGQAKAFNINDPEVNPLVKSYLSEVRNEALHTNAISHQIGQVSKNTFDANIYDDEDDSTSIPSDTKVKSDQITEYLYSIENWYKWFENISDIIWHGCYVFEGYDDESISHLTQLLRFYLQKKIDENRASSFDRHLVNIFRDQLKCSDPDPVNGTLEIDEDWAENLLKTMRNSKIKDLNTVKYCIRTDYKRAPHGLKPWAKYVTSNQPTHTAFINMIDSSNLWTLVMYMTQIWLKEIYTFGKNLERKKMLSQWLLYILLHIPTRLTAEQMSNIRSLAKQAREILNRRVNSNIFGTTNIVIPDELHEHNCPPCPPNLDIASLILAVVTRKYGQHDILEF</sequence>
<dbReference type="InterPro" id="IPR035426">
    <property type="entry name" value="Gemin2/Brr1"/>
</dbReference>
<dbReference type="VEuPathDB" id="FungiDB:CAGL0D01628g"/>
<dbReference type="GO" id="GO:0000245">
    <property type="term" value="P:spliceosomal complex assembly"/>
    <property type="evidence" value="ECO:0007669"/>
    <property type="project" value="EnsemblFungi"/>
</dbReference>
<dbReference type="PhylomeDB" id="A0A0W0CW94"/>
<accession>A0A0W0CW94</accession>
<dbReference type="VEuPathDB" id="FungiDB:GWK60_D01749"/>
<evidence type="ECO:0000313" key="1">
    <source>
        <dbReference type="EMBL" id="KTB01727.1"/>
    </source>
</evidence>
<dbReference type="AlphaFoldDB" id="A0A0W0CW94"/>
<dbReference type="GO" id="GO:0017069">
    <property type="term" value="F:snRNA binding"/>
    <property type="evidence" value="ECO:0007669"/>
    <property type="project" value="EnsemblFungi"/>
</dbReference>
<dbReference type="OMA" id="NEPSHSI"/>
<dbReference type="VEuPathDB" id="FungiDB:GVI51_D01529"/>
<dbReference type="Gene3D" id="1.20.58.1070">
    <property type="match status" value="1"/>
</dbReference>
<evidence type="ECO:0000313" key="2">
    <source>
        <dbReference type="Proteomes" id="UP000054886"/>
    </source>
</evidence>
<protein>
    <submittedName>
        <fullName evidence="1">Pre-mRNA-splicing factor BRR1</fullName>
    </submittedName>
</protein>
<dbReference type="VEuPathDB" id="FungiDB:B1J91_D01628g"/>
<proteinExistence type="predicted"/>
<dbReference type="EMBL" id="LLZZ01000130">
    <property type="protein sequence ID" value="KTB01727.1"/>
    <property type="molecule type" value="Genomic_DNA"/>
</dbReference>
<dbReference type="GO" id="GO:0000387">
    <property type="term" value="P:spliceosomal snRNP assembly"/>
    <property type="evidence" value="ECO:0007669"/>
    <property type="project" value="InterPro"/>
</dbReference>
<dbReference type="Proteomes" id="UP000054886">
    <property type="component" value="Unassembled WGS sequence"/>
</dbReference>
<dbReference type="PRINTS" id="PR02039">
    <property type="entry name" value="SPLICEFRBRR1"/>
</dbReference>
<comment type="caution">
    <text evidence="1">The sequence shown here is derived from an EMBL/GenBank/DDBJ whole genome shotgun (WGS) entry which is preliminary data.</text>
</comment>
<dbReference type="InterPro" id="IPR023251">
    <property type="entry name" value="Brr1"/>
</dbReference>
<organism evidence="1 2">
    <name type="scientific">Candida glabrata</name>
    <name type="common">Yeast</name>
    <name type="synonym">Torulopsis glabrata</name>
    <dbReference type="NCBI Taxonomy" id="5478"/>
    <lineage>
        <taxon>Eukaryota</taxon>
        <taxon>Fungi</taxon>
        <taxon>Dikarya</taxon>
        <taxon>Ascomycota</taxon>
        <taxon>Saccharomycotina</taxon>
        <taxon>Saccharomycetes</taxon>
        <taxon>Saccharomycetales</taxon>
        <taxon>Saccharomycetaceae</taxon>
        <taxon>Nakaseomyces</taxon>
    </lineage>
</organism>
<gene>
    <name evidence="1" type="ORF">AO440_000678</name>
</gene>
<name>A0A0W0CW94_CANGB</name>